<evidence type="ECO:0000256" key="13">
    <source>
        <dbReference type="PIRNR" id="PIRNR000543"/>
    </source>
</evidence>
<keyword evidence="6 13" id="KW-0813">Transport</keyword>
<evidence type="ECO:0000256" key="3">
    <source>
        <dbReference type="ARBA" id="ARBA00004305"/>
    </source>
</evidence>
<evidence type="ECO:0000256" key="11">
    <source>
        <dbReference type="ARBA" id="ARBA00022982"/>
    </source>
</evidence>
<sequence length="406" mass="47384">MALLFARTSLLLRNQGSQKLPQLLRQSTENSLGACTVLVANLTSYHSEKAPRKKAWPYKKKGFRYWHIPFDRVDSRIDDNTKVIVIDGNLATGKAELGKKIAKEFDLLYVPDVSDKDMYTIQQTNFDVREYDAQLPVKARSCDFEAFYSQNASKGVLANFPRTQYEIFRHKLFNYAQNIIAHVLNTGQGVVMNRGVWSDMVFAHTLRKQGYMSARALKAYQYQYEVATDYFWHPHLVIYLDAPVDQVKKNIKKRNVPWEVNSPVLTDEFLHTINDVYKNKYLPYMKTRAEVLTYNLAENPEPDFEVVVEDLESLDLNNAPLEYEKRFADWKDVHNRDFNDMRSLCSEHNHYKLLNIFNFHPPYEASELIVDGMDGLAYNATVAEDPRFKYSENYQPGDSMRHWRIL</sequence>
<dbReference type="InterPro" id="IPR027417">
    <property type="entry name" value="P-loop_NTPase"/>
</dbReference>
<dbReference type="Gene3D" id="3.40.50.300">
    <property type="entry name" value="P-loop containing nucleotide triphosphate hydrolases"/>
    <property type="match status" value="1"/>
</dbReference>
<evidence type="ECO:0000256" key="6">
    <source>
        <dbReference type="ARBA" id="ARBA00022448"/>
    </source>
</evidence>
<evidence type="ECO:0000256" key="7">
    <source>
        <dbReference type="ARBA" id="ARBA00022630"/>
    </source>
</evidence>
<dbReference type="PANTHER" id="PTHR10513">
    <property type="entry name" value="DEOXYNUCLEOSIDE KINASE"/>
    <property type="match status" value="1"/>
</dbReference>
<dbReference type="PIRSF" id="PIRSF000543">
    <property type="entry name" value="NADH_UQ_42KD"/>
    <property type="match status" value="1"/>
</dbReference>
<evidence type="ECO:0000256" key="4">
    <source>
        <dbReference type="ARBA" id="ARBA00008606"/>
    </source>
</evidence>
<keyword evidence="10" id="KW-0809">Transit peptide</keyword>
<keyword evidence="12 13" id="KW-0496">Mitochondrion</keyword>
<keyword evidence="9 13" id="KW-0274">FAD</keyword>
<comment type="cofactor">
    <cofactor evidence="1 13">
        <name>FAD</name>
        <dbReference type="ChEBI" id="CHEBI:57692"/>
    </cofactor>
</comment>
<comment type="subcellular location">
    <subcellularLocation>
        <location evidence="3 13">Mitochondrion matrix</location>
    </subcellularLocation>
</comment>
<organism evidence="15 16">
    <name type="scientific">Aplysia californica</name>
    <name type="common">California sea hare</name>
    <dbReference type="NCBI Taxonomy" id="6500"/>
    <lineage>
        <taxon>Eukaryota</taxon>
        <taxon>Metazoa</taxon>
        <taxon>Spiralia</taxon>
        <taxon>Lophotrochozoa</taxon>
        <taxon>Mollusca</taxon>
        <taxon>Gastropoda</taxon>
        <taxon>Heterobranchia</taxon>
        <taxon>Euthyneura</taxon>
        <taxon>Tectipleura</taxon>
        <taxon>Aplysiida</taxon>
        <taxon>Aplysioidea</taxon>
        <taxon>Aplysiidae</taxon>
        <taxon>Aplysia</taxon>
    </lineage>
</organism>
<keyword evidence="7 13" id="KW-0285">Flavoprotein</keyword>
<keyword evidence="11 13" id="KW-0249">Electron transport</keyword>
<evidence type="ECO:0000259" key="14">
    <source>
        <dbReference type="Pfam" id="PF01712"/>
    </source>
</evidence>
<evidence type="ECO:0000256" key="12">
    <source>
        <dbReference type="ARBA" id="ARBA00023128"/>
    </source>
</evidence>
<evidence type="ECO:0000256" key="5">
    <source>
        <dbReference type="ARBA" id="ARBA00017279"/>
    </source>
</evidence>
<name>A0ABM0JAC8_APLCA</name>
<evidence type="ECO:0000313" key="16">
    <source>
        <dbReference type="RefSeq" id="XP_005089101.1"/>
    </source>
</evidence>
<proteinExistence type="inferred from homology"/>
<keyword evidence="15" id="KW-1185">Reference proteome</keyword>
<gene>
    <name evidence="16" type="primary">LOC101846470</name>
</gene>
<protein>
    <recommendedName>
        <fullName evidence="5 13">NADH dehydrogenase [ubiquinone] 1 alpha subcomplex subunit 10, mitochondrial</fullName>
    </recommendedName>
</protein>
<evidence type="ECO:0000313" key="15">
    <source>
        <dbReference type="Proteomes" id="UP000694888"/>
    </source>
</evidence>
<comment type="function">
    <text evidence="2 13">Accessory subunit of the mitochondrial membrane respiratory chain NADH dehydrogenase (Complex I), that is believed not to be involved in catalysis. Complex I functions in the transfer of electrons from NADH to the respiratory chain. The immediate electron acceptor for the enzyme is believed to be ubiquinone.</text>
</comment>
<dbReference type="InterPro" id="IPR015828">
    <property type="entry name" value="NDUFA10"/>
</dbReference>
<dbReference type="InterPro" id="IPR031314">
    <property type="entry name" value="DNK_dom"/>
</dbReference>
<evidence type="ECO:0000256" key="10">
    <source>
        <dbReference type="ARBA" id="ARBA00022946"/>
    </source>
</evidence>
<evidence type="ECO:0000256" key="8">
    <source>
        <dbReference type="ARBA" id="ARBA00022660"/>
    </source>
</evidence>
<dbReference type="InterPro" id="IPR050566">
    <property type="entry name" value="Deoxyribonucleoside_kinase"/>
</dbReference>
<reference evidence="16" key="1">
    <citation type="submission" date="2025-08" db="UniProtKB">
        <authorList>
            <consortium name="RefSeq"/>
        </authorList>
    </citation>
    <scope>IDENTIFICATION</scope>
</reference>
<keyword evidence="8 13" id="KW-0679">Respiratory chain</keyword>
<evidence type="ECO:0000256" key="9">
    <source>
        <dbReference type="ARBA" id="ARBA00022827"/>
    </source>
</evidence>
<dbReference type="GeneID" id="101846470"/>
<feature type="domain" description="Deoxynucleoside kinase" evidence="14">
    <location>
        <begin position="84"/>
        <end position="312"/>
    </location>
</feature>
<accession>A0ABM0JAC8</accession>
<evidence type="ECO:0000256" key="1">
    <source>
        <dbReference type="ARBA" id="ARBA00001974"/>
    </source>
</evidence>
<dbReference type="Pfam" id="PF01712">
    <property type="entry name" value="dNK"/>
    <property type="match status" value="1"/>
</dbReference>
<dbReference type="SUPFAM" id="SSF52540">
    <property type="entry name" value="P-loop containing nucleoside triphosphate hydrolases"/>
    <property type="match status" value="1"/>
</dbReference>
<dbReference type="Proteomes" id="UP000694888">
    <property type="component" value="Unplaced"/>
</dbReference>
<evidence type="ECO:0000256" key="2">
    <source>
        <dbReference type="ARBA" id="ARBA00003195"/>
    </source>
</evidence>
<dbReference type="RefSeq" id="XP_005089101.1">
    <property type="nucleotide sequence ID" value="XM_005089044.3"/>
</dbReference>
<dbReference type="PANTHER" id="PTHR10513:SF15">
    <property type="entry name" value="NADH DEHYDROGENASE [UBIQUINONE] 1 ALPHA SUBCOMPLEX SUBUNIT 10, MITOCHONDRIAL"/>
    <property type="match status" value="1"/>
</dbReference>
<comment type="similarity">
    <text evidence="4 13">Belongs to the complex I NDUFA10 subunit family.</text>
</comment>